<protein>
    <recommendedName>
        <fullName evidence="1">Aminoglycoside phosphotransferase domain-containing protein</fullName>
    </recommendedName>
</protein>
<comment type="caution">
    <text evidence="2">The sequence shown here is derived from an EMBL/GenBank/DDBJ whole genome shotgun (WGS) entry which is preliminary data.</text>
</comment>
<proteinExistence type="predicted"/>
<evidence type="ECO:0000313" key="2">
    <source>
        <dbReference type="EMBL" id="GGJ22176.1"/>
    </source>
</evidence>
<dbReference type="InterPro" id="IPR011009">
    <property type="entry name" value="Kinase-like_dom_sf"/>
</dbReference>
<dbReference type="Gene3D" id="3.90.1200.10">
    <property type="match status" value="1"/>
</dbReference>
<reference evidence="3" key="1">
    <citation type="journal article" date="2019" name="Int. J. Syst. Evol. Microbiol.">
        <title>The Global Catalogue of Microorganisms (GCM) 10K type strain sequencing project: providing services to taxonomists for standard genome sequencing and annotation.</title>
        <authorList>
            <consortium name="The Broad Institute Genomics Platform"/>
            <consortium name="The Broad Institute Genome Sequencing Center for Infectious Disease"/>
            <person name="Wu L."/>
            <person name="Ma J."/>
        </authorList>
    </citation>
    <scope>NUCLEOTIDE SEQUENCE [LARGE SCALE GENOMIC DNA]</scope>
    <source>
        <strain evidence="3">JCM 14370</strain>
    </source>
</reference>
<dbReference type="SUPFAM" id="SSF56112">
    <property type="entry name" value="Protein kinase-like (PK-like)"/>
    <property type="match status" value="1"/>
</dbReference>
<keyword evidence="3" id="KW-1185">Reference proteome</keyword>
<dbReference type="Pfam" id="PF01636">
    <property type="entry name" value="APH"/>
    <property type="match status" value="1"/>
</dbReference>
<feature type="domain" description="Aminoglycoside phosphotransferase" evidence="1">
    <location>
        <begin position="64"/>
        <end position="255"/>
    </location>
</feature>
<gene>
    <name evidence="2" type="ORF">GCM10008938_05580</name>
</gene>
<dbReference type="EMBL" id="BMOD01000001">
    <property type="protein sequence ID" value="GGJ22176.1"/>
    <property type="molecule type" value="Genomic_DNA"/>
</dbReference>
<name>A0ABQ2CUM9_9DEIO</name>
<evidence type="ECO:0000259" key="1">
    <source>
        <dbReference type="Pfam" id="PF01636"/>
    </source>
</evidence>
<accession>A0ABQ2CUM9</accession>
<evidence type="ECO:0000313" key="3">
    <source>
        <dbReference type="Proteomes" id="UP000632222"/>
    </source>
</evidence>
<sequence>MIAEDTVRLLKETSSVLVTDTRIAKIEESAIMQGRSGATVGRYKISPVGQKSFTLVTKEAGVVERRVLHRLQQQAQAVPQSYVQDLDSLLPMMIAMQDIKGEHRPPVMAFVDLEVQRNEASALAAIHARNLRQEKELSWLPRVDWAFLNRGLDRWWREPWQKALQIPSFRRTFAGYIPRIESAADKMLLEVASLNQDFRNLTLIHNDLCPANVLITPEKQVYFLDWQEARYGSFYMDLPPHMPTFESTASYRRALLREGVSVSIPEFREKYRVACHYVGFVNLWSALSAWKRNPSEEGFVRHWLNLILC</sequence>
<dbReference type="InterPro" id="IPR002575">
    <property type="entry name" value="Aminoglycoside_PTrfase"/>
</dbReference>
<dbReference type="RefSeq" id="WP_188999501.1">
    <property type="nucleotide sequence ID" value="NZ_BMOD01000001.1"/>
</dbReference>
<organism evidence="2 3">
    <name type="scientific">Deinococcus roseus</name>
    <dbReference type="NCBI Taxonomy" id="392414"/>
    <lineage>
        <taxon>Bacteria</taxon>
        <taxon>Thermotogati</taxon>
        <taxon>Deinococcota</taxon>
        <taxon>Deinococci</taxon>
        <taxon>Deinococcales</taxon>
        <taxon>Deinococcaceae</taxon>
        <taxon>Deinococcus</taxon>
    </lineage>
</organism>
<dbReference type="Proteomes" id="UP000632222">
    <property type="component" value="Unassembled WGS sequence"/>
</dbReference>